<dbReference type="InterPro" id="IPR005161">
    <property type="entry name" value="Ku_N"/>
</dbReference>
<sequence length="653" mass="74356">MAAGGGSPFWNPDIDVVISDSEDDDDETKPNYKGLEALIFVLDANLYESFERFSEALDIVRKALISGLLVDNKDLIGIVFANTAKNPNPFEAYSLENVVVPPNCAVFLPLGELSKSIVEHYLRFMETAEEDFGKKYGVMGNGGNADFSVMLRLCINLFENAGYNLVSSTLVYLTDRATPHPTNSNLYQRALQKAKDLEGKEIEFQVVPMVDDFDYDPFYKEFLTLVEGRSEELVVAEFVKIKEFLSDGNIAEFEPRNPEELRSLLSDRKLRQNVLRRSLGHFKLSLGPDLSISARYYNYFKLRFMPRKVRMLRKDNSIVQQKHVTTVRKESQEDKQIVEEFQVKQTGGWYEINIGDMPIRITPQQINRVRNLHAPGMMLLGFKQISELPENWYYKPQNFMYPDEKIISGSKRLFRALWERCLERNKMAICLFMRKRKSIPRYVALIPVEGAVIEGDIYKPLLSGDGFKIVYLPFAKHIRNIDFSNWNNIQNEASEEGVKVFEKVVGKLRTTFQSNILVDPTVEALQSNLLALALNIKTDSAGLSGMPDAKRQDERIAKILPSLNKIFGEDEVMTSKKRPANTGDARNAAKVPKVDASNLLQWDYIQQLAKNDSLGSCTIAQLRDILSIHFDTTVPAQMKKNDLVARVKELLEK</sequence>
<dbReference type="GO" id="GO:0003690">
    <property type="term" value="F:double-stranded DNA binding"/>
    <property type="evidence" value="ECO:0007669"/>
    <property type="project" value="TreeGrafter"/>
</dbReference>
<dbReference type="SUPFAM" id="SSF100939">
    <property type="entry name" value="SPOC domain-like"/>
    <property type="match status" value="1"/>
</dbReference>
<dbReference type="EMBL" id="CAJHJT010000001">
    <property type="protein sequence ID" value="CAD6996058.1"/>
    <property type="molecule type" value="Genomic_DNA"/>
</dbReference>
<keyword evidence="11" id="KW-0234">DNA repair</keyword>
<dbReference type="GO" id="GO:0043564">
    <property type="term" value="C:Ku70:Ku80 complex"/>
    <property type="evidence" value="ECO:0007669"/>
    <property type="project" value="InterPro"/>
</dbReference>
<dbReference type="GO" id="GO:0003684">
    <property type="term" value="F:damaged DNA binding"/>
    <property type="evidence" value="ECO:0007669"/>
    <property type="project" value="InterPro"/>
</dbReference>
<keyword evidence="16" id="KW-1185">Reference proteome</keyword>
<dbReference type="InterPro" id="IPR036465">
    <property type="entry name" value="vWFA_dom_sf"/>
</dbReference>
<dbReference type="CDD" id="cd00788">
    <property type="entry name" value="KU70"/>
    <property type="match status" value="1"/>
</dbReference>
<evidence type="ECO:0000256" key="7">
    <source>
        <dbReference type="ARBA" id="ARBA00022806"/>
    </source>
</evidence>
<dbReference type="InterPro" id="IPR016194">
    <property type="entry name" value="SPOC-like_C_dom_sf"/>
</dbReference>
<dbReference type="Gene3D" id="4.10.970.10">
    <property type="entry name" value="Ku70, bridge and pillars"/>
    <property type="match status" value="1"/>
</dbReference>
<dbReference type="PIRSF" id="PIRSF003033">
    <property type="entry name" value="Ku70"/>
    <property type="match status" value="1"/>
</dbReference>
<dbReference type="PANTHER" id="PTHR12604">
    <property type="entry name" value="KU AUTOANTIGEN DNA HELICASE"/>
    <property type="match status" value="1"/>
</dbReference>
<evidence type="ECO:0000313" key="16">
    <source>
        <dbReference type="Proteomes" id="UP000606786"/>
    </source>
</evidence>
<evidence type="ECO:0000256" key="5">
    <source>
        <dbReference type="ARBA" id="ARBA00022763"/>
    </source>
</evidence>
<dbReference type="InterPro" id="IPR027388">
    <property type="entry name" value="Ku70_bridge/pillars_dom_sf"/>
</dbReference>
<dbReference type="Gene3D" id="3.40.50.410">
    <property type="entry name" value="von Willebrand factor, type A domain"/>
    <property type="match status" value="1"/>
</dbReference>
<keyword evidence="9" id="KW-0238">DNA-binding</keyword>
<evidence type="ECO:0000313" key="15">
    <source>
        <dbReference type="EMBL" id="CAD6996058.1"/>
    </source>
</evidence>
<keyword evidence="8" id="KW-0067">ATP-binding</keyword>
<organism evidence="15 16">
    <name type="scientific">Ceratitis capitata</name>
    <name type="common">Mediterranean fruit fly</name>
    <name type="synonym">Tephritis capitata</name>
    <dbReference type="NCBI Taxonomy" id="7213"/>
    <lineage>
        <taxon>Eukaryota</taxon>
        <taxon>Metazoa</taxon>
        <taxon>Ecdysozoa</taxon>
        <taxon>Arthropoda</taxon>
        <taxon>Hexapoda</taxon>
        <taxon>Insecta</taxon>
        <taxon>Pterygota</taxon>
        <taxon>Neoptera</taxon>
        <taxon>Endopterygota</taxon>
        <taxon>Diptera</taxon>
        <taxon>Brachycera</taxon>
        <taxon>Muscomorpha</taxon>
        <taxon>Tephritoidea</taxon>
        <taxon>Tephritidae</taxon>
        <taxon>Ceratitis</taxon>
        <taxon>Ceratitis</taxon>
    </lineage>
</organism>
<name>A0A811UCK2_CERCA</name>
<evidence type="ECO:0000256" key="13">
    <source>
        <dbReference type="ARBA" id="ARBA00065167"/>
    </source>
</evidence>
<dbReference type="NCBIfam" id="TIGR00578">
    <property type="entry name" value="ku70"/>
    <property type="match status" value="1"/>
</dbReference>
<keyword evidence="7" id="KW-0347">Helicase</keyword>
<dbReference type="GO" id="GO:0005524">
    <property type="term" value="F:ATP binding"/>
    <property type="evidence" value="ECO:0007669"/>
    <property type="project" value="UniProtKB-KW"/>
</dbReference>
<dbReference type="PANTHER" id="PTHR12604:SF2">
    <property type="entry name" value="X-RAY REPAIR CROSS-COMPLEMENTING PROTEIN 6"/>
    <property type="match status" value="1"/>
</dbReference>
<feature type="domain" description="Ku" evidence="14">
    <location>
        <begin position="340"/>
        <end position="489"/>
    </location>
</feature>
<evidence type="ECO:0000259" key="14">
    <source>
        <dbReference type="SMART" id="SM00559"/>
    </source>
</evidence>
<evidence type="ECO:0000256" key="1">
    <source>
        <dbReference type="ARBA" id="ARBA00004123"/>
    </source>
</evidence>
<dbReference type="GO" id="GO:0003678">
    <property type="term" value="F:DNA helicase activity"/>
    <property type="evidence" value="ECO:0007669"/>
    <property type="project" value="InterPro"/>
</dbReference>
<dbReference type="GO" id="GO:0000723">
    <property type="term" value="P:telomere maintenance"/>
    <property type="evidence" value="ECO:0007669"/>
    <property type="project" value="InterPro"/>
</dbReference>
<dbReference type="SMART" id="SM00559">
    <property type="entry name" value="Ku78"/>
    <property type="match status" value="1"/>
</dbReference>
<dbReference type="GO" id="GO:0042162">
    <property type="term" value="F:telomeric DNA binding"/>
    <property type="evidence" value="ECO:0007669"/>
    <property type="project" value="InterPro"/>
</dbReference>
<dbReference type="Pfam" id="PF03731">
    <property type="entry name" value="Ku_N"/>
    <property type="match status" value="1"/>
</dbReference>
<keyword evidence="12" id="KW-0539">Nucleus</keyword>
<evidence type="ECO:0000256" key="3">
    <source>
        <dbReference type="ARBA" id="ARBA00014630"/>
    </source>
</evidence>
<evidence type="ECO:0000256" key="11">
    <source>
        <dbReference type="ARBA" id="ARBA00023204"/>
    </source>
</evidence>
<dbReference type="InterPro" id="IPR005160">
    <property type="entry name" value="Ku_C"/>
</dbReference>
<evidence type="ECO:0000256" key="2">
    <source>
        <dbReference type="ARBA" id="ARBA00005240"/>
    </source>
</evidence>
<dbReference type="GO" id="GO:0006303">
    <property type="term" value="P:double-strand break repair via nonhomologous end joining"/>
    <property type="evidence" value="ECO:0007669"/>
    <property type="project" value="InterPro"/>
</dbReference>
<dbReference type="GO" id="GO:0016787">
    <property type="term" value="F:hydrolase activity"/>
    <property type="evidence" value="ECO:0007669"/>
    <property type="project" value="UniProtKB-KW"/>
</dbReference>
<dbReference type="CDD" id="cd01458">
    <property type="entry name" value="vWA_ku"/>
    <property type="match status" value="1"/>
</dbReference>
<keyword evidence="4" id="KW-0547">Nucleotide-binding</keyword>
<dbReference type="InterPro" id="IPR047087">
    <property type="entry name" value="KU70_core_dom"/>
</dbReference>
<evidence type="ECO:0000256" key="4">
    <source>
        <dbReference type="ARBA" id="ARBA00022741"/>
    </source>
</evidence>
<gene>
    <name evidence="15" type="ORF">CCAP1982_LOCUS4766</name>
</gene>
<evidence type="ECO:0000256" key="10">
    <source>
        <dbReference type="ARBA" id="ARBA00023172"/>
    </source>
</evidence>
<keyword evidence="6" id="KW-0378">Hydrolase</keyword>
<dbReference type="Gene3D" id="2.40.290.10">
    <property type="match status" value="1"/>
</dbReference>
<protein>
    <recommendedName>
        <fullName evidence="3">ATP-dependent DNA helicase 2 subunit 1</fullName>
    </recommendedName>
</protein>
<reference evidence="15" key="1">
    <citation type="submission" date="2020-11" db="EMBL/GenBank/DDBJ databases">
        <authorList>
            <person name="Whitehead M."/>
        </authorList>
    </citation>
    <scope>NUCLEOTIDE SEQUENCE</scope>
    <source>
        <strain evidence="15">EGII</strain>
    </source>
</reference>
<dbReference type="Pfam" id="PF02735">
    <property type="entry name" value="Ku"/>
    <property type="match status" value="1"/>
</dbReference>
<dbReference type="InterPro" id="IPR006165">
    <property type="entry name" value="Ku70"/>
</dbReference>
<accession>A0A811UCK2</accession>
<dbReference type="OrthoDB" id="3249161at2759"/>
<dbReference type="SUPFAM" id="SSF53300">
    <property type="entry name" value="vWA-like"/>
    <property type="match status" value="1"/>
</dbReference>
<comment type="subcellular location">
    <subcellularLocation>
        <location evidence="1">Nucleus</location>
    </subcellularLocation>
</comment>
<dbReference type="Pfam" id="PF03730">
    <property type="entry name" value="Ku_C"/>
    <property type="match status" value="1"/>
</dbReference>
<comment type="caution">
    <text evidence="15">The sequence shown here is derived from an EMBL/GenBank/DDBJ whole genome shotgun (WGS) entry which is preliminary data.</text>
</comment>
<dbReference type="GO" id="GO:0006310">
    <property type="term" value="P:DNA recombination"/>
    <property type="evidence" value="ECO:0007669"/>
    <property type="project" value="UniProtKB-KW"/>
</dbReference>
<dbReference type="Proteomes" id="UP000606786">
    <property type="component" value="Unassembled WGS sequence"/>
</dbReference>
<dbReference type="FunFam" id="2.40.290.10:FF:000001">
    <property type="entry name" value="X-ray repair cross complementing 6"/>
    <property type="match status" value="1"/>
</dbReference>
<proteinExistence type="inferred from homology"/>
<evidence type="ECO:0000256" key="12">
    <source>
        <dbReference type="ARBA" id="ARBA00023242"/>
    </source>
</evidence>
<comment type="similarity">
    <text evidence="2">Belongs to the ku70 family.</text>
</comment>
<evidence type="ECO:0000256" key="9">
    <source>
        <dbReference type="ARBA" id="ARBA00023125"/>
    </source>
</evidence>
<dbReference type="InterPro" id="IPR006164">
    <property type="entry name" value="DNA_bd_Ku70/Ku80"/>
</dbReference>
<keyword evidence="10" id="KW-0233">DNA recombination</keyword>
<evidence type="ECO:0000256" key="8">
    <source>
        <dbReference type="ARBA" id="ARBA00022840"/>
    </source>
</evidence>
<comment type="subunit">
    <text evidence="13">Heterodimer of a 70 kDa and a 80 kDa subunit.</text>
</comment>
<keyword evidence="5" id="KW-0227">DNA damage</keyword>
<dbReference type="AlphaFoldDB" id="A0A811UCK2"/>
<evidence type="ECO:0000256" key="6">
    <source>
        <dbReference type="ARBA" id="ARBA00022801"/>
    </source>
</evidence>